<dbReference type="AlphaFoldDB" id="A0A067CH29"/>
<dbReference type="Gene3D" id="3.80.10.10">
    <property type="entry name" value="Ribonuclease Inhibitor"/>
    <property type="match status" value="1"/>
</dbReference>
<protein>
    <submittedName>
        <fullName evidence="4">Uncharacterized protein</fullName>
    </submittedName>
</protein>
<dbReference type="SUPFAM" id="SSF52058">
    <property type="entry name" value="L domain-like"/>
    <property type="match status" value="1"/>
</dbReference>
<reference evidence="4 5" key="1">
    <citation type="journal article" date="2013" name="PLoS Genet.">
        <title>Distinctive expansion of potential virulence genes in the genome of the oomycete fish pathogen Saprolegnia parasitica.</title>
        <authorList>
            <person name="Jiang R.H."/>
            <person name="de Bruijn I."/>
            <person name="Haas B.J."/>
            <person name="Belmonte R."/>
            <person name="Lobach L."/>
            <person name="Christie J."/>
            <person name="van den Ackerveken G."/>
            <person name="Bottin A."/>
            <person name="Bulone V."/>
            <person name="Diaz-Moreno S.M."/>
            <person name="Dumas B."/>
            <person name="Fan L."/>
            <person name="Gaulin E."/>
            <person name="Govers F."/>
            <person name="Grenville-Briggs L.J."/>
            <person name="Horner N.R."/>
            <person name="Levin J.Z."/>
            <person name="Mammella M."/>
            <person name="Meijer H.J."/>
            <person name="Morris P."/>
            <person name="Nusbaum C."/>
            <person name="Oome S."/>
            <person name="Phillips A.J."/>
            <person name="van Rooyen D."/>
            <person name="Rzeszutek E."/>
            <person name="Saraiva M."/>
            <person name="Secombes C.J."/>
            <person name="Seidl M.F."/>
            <person name="Snel B."/>
            <person name="Stassen J.H."/>
            <person name="Sykes S."/>
            <person name="Tripathy S."/>
            <person name="van den Berg H."/>
            <person name="Vega-Arreguin J.C."/>
            <person name="Wawra S."/>
            <person name="Young S.K."/>
            <person name="Zeng Q."/>
            <person name="Dieguez-Uribeondo J."/>
            <person name="Russ C."/>
            <person name="Tyler B.M."/>
            <person name="van West P."/>
        </authorList>
    </citation>
    <scope>NUCLEOTIDE SEQUENCE [LARGE SCALE GENOMIC DNA]</scope>
    <source>
        <strain evidence="4 5">CBS 223.65</strain>
    </source>
</reference>
<dbReference type="Proteomes" id="UP000030745">
    <property type="component" value="Unassembled WGS sequence"/>
</dbReference>
<dbReference type="GeneID" id="24130996"/>
<dbReference type="OMA" id="KLVLWIC"/>
<dbReference type="Pfam" id="PF13855">
    <property type="entry name" value="LRR_8"/>
    <property type="match status" value="1"/>
</dbReference>
<feature type="coiled-coil region" evidence="3">
    <location>
        <begin position="186"/>
        <end position="234"/>
    </location>
</feature>
<dbReference type="KEGG" id="spar:SPRG_08790"/>
<dbReference type="SMART" id="SM00364">
    <property type="entry name" value="LRR_BAC"/>
    <property type="match status" value="5"/>
</dbReference>
<dbReference type="InterPro" id="IPR050216">
    <property type="entry name" value="LRR_domain-containing"/>
</dbReference>
<keyword evidence="2" id="KW-0677">Repeat</keyword>
<dbReference type="EMBL" id="KK583228">
    <property type="protein sequence ID" value="KDO25846.1"/>
    <property type="molecule type" value="Genomic_DNA"/>
</dbReference>
<accession>A0A067CH29</accession>
<dbReference type="InterPro" id="IPR032675">
    <property type="entry name" value="LRR_dom_sf"/>
</dbReference>
<keyword evidence="1" id="KW-0433">Leucine-rich repeat</keyword>
<evidence type="ECO:0000256" key="3">
    <source>
        <dbReference type="SAM" id="Coils"/>
    </source>
</evidence>
<keyword evidence="3" id="KW-0175">Coiled coil</keyword>
<dbReference type="PANTHER" id="PTHR48051">
    <property type="match status" value="1"/>
</dbReference>
<organism evidence="4 5">
    <name type="scientific">Saprolegnia parasitica (strain CBS 223.65)</name>
    <dbReference type="NCBI Taxonomy" id="695850"/>
    <lineage>
        <taxon>Eukaryota</taxon>
        <taxon>Sar</taxon>
        <taxon>Stramenopiles</taxon>
        <taxon>Oomycota</taxon>
        <taxon>Saprolegniomycetes</taxon>
        <taxon>Saprolegniales</taxon>
        <taxon>Saprolegniaceae</taxon>
        <taxon>Saprolegnia</taxon>
    </lineage>
</organism>
<evidence type="ECO:0000313" key="5">
    <source>
        <dbReference type="Proteomes" id="UP000030745"/>
    </source>
</evidence>
<dbReference type="SMART" id="SM00369">
    <property type="entry name" value="LRR_TYP"/>
    <property type="match status" value="3"/>
</dbReference>
<dbReference type="PANTHER" id="PTHR48051:SF1">
    <property type="entry name" value="RAS SUPPRESSOR PROTEIN 1"/>
    <property type="match status" value="1"/>
</dbReference>
<dbReference type="VEuPathDB" id="FungiDB:SPRG_08790"/>
<gene>
    <name evidence="4" type="ORF">SPRG_08790</name>
</gene>
<keyword evidence="5" id="KW-1185">Reference proteome</keyword>
<sequence>MEDLDDEPALHADANGEIHLSHGTWIRLDDVIWTQGQRLLVLNVEGNQILELPPMLGNLVLLRVLNAASNRLTTLPDEIGHCAQLLHLHVQHNYLKAIPKGIQGCQRLELLDASENNLKTLPIEMRKLPEIQTIDVRNNQLVSLPPVLSDCPRLTTLACDGNKDLAQIPESLRDNSRLVLWILQRLKEHAAEIKHMTDINNDLEAAARRADDEKLELKDTIVHLEREKKALLDERPDKYLKLKTRVQAAAIKSLDVTSQVCRLM</sequence>
<evidence type="ECO:0000256" key="1">
    <source>
        <dbReference type="ARBA" id="ARBA00022614"/>
    </source>
</evidence>
<dbReference type="OrthoDB" id="44077at2759"/>
<evidence type="ECO:0000256" key="2">
    <source>
        <dbReference type="ARBA" id="ARBA00022737"/>
    </source>
</evidence>
<name>A0A067CH29_SAPPC</name>
<dbReference type="InterPro" id="IPR001611">
    <property type="entry name" value="Leu-rich_rpt"/>
</dbReference>
<dbReference type="STRING" id="695850.A0A067CH29"/>
<dbReference type="GO" id="GO:0005737">
    <property type="term" value="C:cytoplasm"/>
    <property type="evidence" value="ECO:0007669"/>
    <property type="project" value="TreeGrafter"/>
</dbReference>
<dbReference type="Pfam" id="PF00560">
    <property type="entry name" value="LRR_1"/>
    <property type="match status" value="1"/>
</dbReference>
<evidence type="ECO:0000313" key="4">
    <source>
        <dbReference type="EMBL" id="KDO25846.1"/>
    </source>
</evidence>
<proteinExistence type="predicted"/>
<dbReference type="RefSeq" id="XP_012203410.1">
    <property type="nucleotide sequence ID" value="XM_012348020.1"/>
</dbReference>
<dbReference type="InterPro" id="IPR003591">
    <property type="entry name" value="Leu-rich_rpt_typical-subtyp"/>
</dbReference>